<evidence type="ECO:0000313" key="2">
    <source>
        <dbReference type="EMBL" id="ACV79740.1"/>
    </source>
</evidence>
<evidence type="ECO:0000313" key="3">
    <source>
        <dbReference type="Proteomes" id="UP000002218"/>
    </source>
</evidence>
<keyword evidence="1" id="KW-0472">Membrane</keyword>
<gene>
    <name evidence="2" type="ordered locus">Namu_3412</name>
</gene>
<protein>
    <submittedName>
        <fullName evidence="2">Uncharacterized protein</fullName>
    </submittedName>
</protein>
<proteinExistence type="predicted"/>
<name>C8XE37_NAKMY</name>
<feature type="transmembrane region" description="Helical" evidence="1">
    <location>
        <begin position="98"/>
        <end position="120"/>
    </location>
</feature>
<dbReference type="OrthoDB" id="5180342at2"/>
<dbReference type="AlphaFoldDB" id="C8XE37"/>
<evidence type="ECO:0000256" key="1">
    <source>
        <dbReference type="SAM" id="Phobius"/>
    </source>
</evidence>
<dbReference type="HOGENOM" id="CLU_760051_0_0_11"/>
<reference evidence="3" key="1">
    <citation type="submission" date="2009-09" db="EMBL/GenBank/DDBJ databases">
        <title>The complete genome of Nakamurella multipartita DSM 44233.</title>
        <authorList>
            <consortium name="US DOE Joint Genome Institute (JGI-PGF)"/>
            <person name="Lucas S."/>
            <person name="Copeland A."/>
            <person name="Lapidus A."/>
            <person name="Glavina del Rio T."/>
            <person name="Dalin E."/>
            <person name="Tice H."/>
            <person name="Bruce D."/>
            <person name="Goodwin L."/>
            <person name="Pitluck S."/>
            <person name="Kyrpides N."/>
            <person name="Mavromatis K."/>
            <person name="Ivanova N."/>
            <person name="Ovchinnikova G."/>
            <person name="Sims D."/>
            <person name="Meincke L."/>
            <person name="Brettin T."/>
            <person name="Detter J.C."/>
            <person name="Han C."/>
            <person name="Larimer F."/>
            <person name="Land M."/>
            <person name="Hauser L."/>
            <person name="Markowitz V."/>
            <person name="Cheng J.-F."/>
            <person name="Hugenholtz P."/>
            <person name="Woyke T."/>
            <person name="Wu D."/>
            <person name="Klenk H.-P."/>
            <person name="Eisen J.A."/>
        </authorList>
    </citation>
    <scope>NUCLEOTIDE SEQUENCE [LARGE SCALE GENOMIC DNA]</scope>
    <source>
        <strain evidence="3">ATCC 700099 / DSM 44233 / CIP 104796 / JCM 9543 / NBRC 105858 / Y-104</strain>
    </source>
</reference>
<keyword evidence="3" id="KW-1185">Reference proteome</keyword>
<dbReference type="Proteomes" id="UP000002218">
    <property type="component" value="Chromosome"/>
</dbReference>
<reference evidence="2 3" key="2">
    <citation type="journal article" date="2010" name="Stand. Genomic Sci.">
        <title>Complete genome sequence of Nakamurella multipartita type strain (Y-104).</title>
        <authorList>
            <person name="Tice H."/>
            <person name="Mayilraj S."/>
            <person name="Sims D."/>
            <person name="Lapidus A."/>
            <person name="Nolan M."/>
            <person name="Lucas S."/>
            <person name="Glavina Del Rio T."/>
            <person name="Copeland A."/>
            <person name="Cheng J.F."/>
            <person name="Meincke L."/>
            <person name="Bruce D."/>
            <person name="Goodwin L."/>
            <person name="Pitluck S."/>
            <person name="Ivanova N."/>
            <person name="Mavromatis K."/>
            <person name="Ovchinnikova G."/>
            <person name="Pati A."/>
            <person name="Chen A."/>
            <person name="Palaniappan K."/>
            <person name="Land M."/>
            <person name="Hauser L."/>
            <person name="Chang Y.J."/>
            <person name="Jeffries C.D."/>
            <person name="Detter J.C."/>
            <person name="Brettin T."/>
            <person name="Rohde M."/>
            <person name="Goker M."/>
            <person name="Bristow J."/>
            <person name="Eisen J.A."/>
            <person name="Markowitz V."/>
            <person name="Hugenholtz P."/>
            <person name="Kyrpides N.C."/>
            <person name="Klenk H.P."/>
            <person name="Chen F."/>
        </authorList>
    </citation>
    <scope>NUCLEOTIDE SEQUENCE [LARGE SCALE GENOMIC DNA]</scope>
    <source>
        <strain evidence="3">ATCC 700099 / DSM 44233 / CIP 104796 / JCM 9543 / NBRC 105858 / Y-104</strain>
    </source>
</reference>
<dbReference type="KEGG" id="nml:Namu_3412"/>
<dbReference type="eggNOG" id="COG5662">
    <property type="taxonomic scope" value="Bacteria"/>
</dbReference>
<keyword evidence="1" id="KW-0812">Transmembrane</keyword>
<organism evidence="2 3">
    <name type="scientific">Nakamurella multipartita (strain ATCC 700099 / DSM 44233 / CIP 104796 / JCM 9543 / NBRC 105858 / Y-104)</name>
    <name type="common">Microsphaera multipartita</name>
    <dbReference type="NCBI Taxonomy" id="479431"/>
    <lineage>
        <taxon>Bacteria</taxon>
        <taxon>Bacillati</taxon>
        <taxon>Actinomycetota</taxon>
        <taxon>Actinomycetes</taxon>
        <taxon>Nakamurellales</taxon>
        <taxon>Nakamurellaceae</taxon>
        <taxon>Nakamurella</taxon>
    </lineage>
</organism>
<sequence length="364" mass="36465">MRHPTDGTLRRLLDEPAGVADADAEHVATCPTCRATLIGAHRDAAAAAAALAGPAEPDVDAGWRRLTAALAAAEPARPPATAVTSPPSRWAARLRSPVVAVAGVVVLLAGAGVAAAADWWPIFRTEQVAPLAITDADLVALPDLSAYGELTVVREPDVHQVADAAAAQAATGLTVPQVAELPRGVSATPVLEVGGQAEAVFTFSAARAGQAVAPATLPAPPPGMDGAQFRLVAGPGLAQLWPADSGLPALVVARAVAPTGYSTGVDFGTARDYLLALPGLPPDLVAQLRGFAGDGTTLGTTLPLPLPADQVTSTDVQVDGVAGQLLTSRDGAMTAVVWVQDGLVTAAGGTLDADEVLAVAGGLR</sequence>
<dbReference type="InParanoid" id="C8XE37"/>
<accession>C8XE37</accession>
<keyword evidence="1" id="KW-1133">Transmembrane helix</keyword>
<dbReference type="STRING" id="479431.Namu_3412"/>
<dbReference type="EMBL" id="CP001737">
    <property type="protein sequence ID" value="ACV79740.1"/>
    <property type="molecule type" value="Genomic_DNA"/>
</dbReference>
<dbReference type="RefSeq" id="WP_015748606.1">
    <property type="nucleotide sequence ID" value="NC_013235.1"/>
</dbReference>